<dbReference type="PANTHER" id="PTHR15321">
    <property type="entry name" value="TUMOR SUPPRESSOR P53-BINDING PROTEIN 1"/>
    <property type="match status" value="1"/>
</dbReference>
<feature type="compositionally biased region" description="Basic residues" evidence="4">
    <location>
        <begin position="800"/>
        <end position="809"/>
    </location>
</feature>
<dbReference type="KEGG" id="trg:TRUGW13939_08292"/>
<dbReference type="GO" id="GO:0042393">
    <property type="term" value="F:histone binding"/>
    <property type="evidence" value="ECO:0007669"/>
    <property type="project" value="TreeGrafter"/>
</dbReference>
<feature type="compositionally biased region" description="Basic and acidic residues" evidence="4">
    <location>
        <begin position="154"/>
        <end position="164"/>
    </location>
</feature>
<feature type="compositionally biased region" description="Low complexity" evidence="4">
    <location>
        <begin position="94"/>
        <end position="106"/>
    </location>
</feature>
<evidence type="ECO:0000256" key="3">
    <source>
        <dbReference type="ARBA" id="ARBA00023242"/>
    </source>
</evidence>
<feature type="compositionally biased region" description="Polar residues" evidence="4">
    <location>
        <begin position="671"/>
        <end position="681"/>
    </location>
</feature>
<name>A0A7H8R6E1_TALRU</name>
<feature type="compositionally biased region" description="Low complexity" evidence="4">
    <location>
        <begin position="571"/>
        <end position="590"/>
    </location>
</feature>
<evidence type="ECO:0000259" key="5">
    <source>
        <dbReference type="PROSITE" id="PS50172"/>
    </source>
</evidence>
<dbReference type="SUPFAM" id="SSF52113">
    <property type="entry name" value="BRCT domain"/>
    <property type="match status" value="1"/>
</dbReference>
<gene>
    <name evidence="6" type="ORF">TRUGW13939_08292</name>
</gene>
<dbReference type="FunFam" id="3.40.50.10190:FF:000083">
    <property type="entry name" value="DNA damage repair protein (Rad9)"/>
    <property type="match status" value="1"/>
</dbReference>
<feature type="compositionally biased region" description="Acidic residues" evidence="4">
    <location>
        <begin position="414"/>
        <end position="423"/>
    </location>
</feature>
<dbReference type="Gene3D" id="3.40.50.10190">
    <property type="entry name" value="BRCT domain"/>
    <property type="match status" value="1"/>
</dbReference>
<feature type="compositionally biased region" description="Polar residues" evidence="4">
    <location>
        <begin position="502"/>
        <end position="520"/>
    </location>
</feature>
<keyword evidence="7" id="KW-1185">Reference proteome</keyword>
<feature type="compositionally biased region" description="Polar residues" evidence="4">
    <location>
        <begin position="755"/>
        <end position="770"/>
    </location>
</feature>
<accession>A0A7H8R6E1</accession>
<feature type="region of interest" description="Disordered" evidence="4">
    <location>
        <begin position="282"/>
        <end position="351"/>
    </location>
</feature>
<feature type="compositionally biased region" description="Basic and acidic residues" evidence="4">
    <location>
        <begin position="316"/>
        <end position="332"/>
    </location>
</feature>
<dbReference type="PROSITE" id="PS50172">
    <property type="entry name" value="BRCT"/>
    <property type="match status" value="1"/>
</dbReference>
<feature type="domain" description="BRCT" evidence="5">
    <location>
        <begin position="1093"/>
        <end position="1214"/>
    </location>
</feature>
<organism evidence="6 7">
    <name type="scientific">Talaromyces rugulosus</name>
    <name type="common">Penicillium rugulosum</name>
    <dbReference type="NCBI Taxonomy" id="121627"/>
    <lineage>
        <taxon>Eukaryota</taxon>
        <taxon>Fungi</taxon>
        <taxon>Dikarya</taxon>
        <taxon>Ascomycota</taxon>
        <taxon>Pezizomycotina</taxon>
        <taxon>Eurotiomycetes</taxon>
        <taxon>Eurotiomycetidae</taxon>
        <taxon>Eurotiales</taxon>
        <taxon>Trichocomaceae</taxon>
        <taxon>Talaromyces</taxon>
        <taxon>Talaromyces sect. Islandici</taxon>
    </lineage>
</organism>
<dbReference type="GO" id="GO:0045944">
    <property type="term" value="P:positive regulation of transcription by RNA polymerase II"/>
    <property type="evidence" value="ECO:0007669"/>
    <property type="project" value="TreeGrafter"/>
</dbReference>
<dbReference type="Proteomes" id="UP000509510">
    <property type="component" value="Chromosome IV"/>
</dbReference>
<dbReference type="Pfam" id="PF08605">
    <property type="entry name" value="Rad9_Rad53_bind"/>
    <property type="match status" value="1"/>
</dbReference>
<feature type="compositionally biased region" description="Polar residues" evidence="4">
    <location>
        <begin position="427"/>
        <end position="438"/>
    </location>
</feature>
<keyword evidence="2" id="KW-0227">DNA damage</keyword>
<dbReference type="PANTHER" id="PTHR15321:SF3">
    <property type="entry name" value="TP53-BINDING PROTEIN 1"/>
    <property type="match status" value="1"/>
</dbReference>
<keyword evidence="3" id="KW-0539">Nucleus</keyword>
<feature type="compositionally biased region" description="Polar residues" evidence="4">
    <location>
        <begin position="289"/>
        <end position="299"/>
    </location>
</feature>
<evidence type="ECO:0000313" key="7">
    <source>
        <dbReference type="Proteomes" id="UP000509510"/>
    </source>
</evidence>
<evidence type="ECO:0000313" key="6">
    <source>
        <dbReference type="EMBL" id="QKX61145.1"/>
    </source>
</evidence>
<feature type="compositionally biased region" description="Polar residues" evidence="4">
    <location>
        <begin position="27"/>
        <end position="47"/>
    </location>
</feature>
<comment type="subcellular location">
    <subcellularLocation>
        <location evidence="1">Nucleus</location>
    </subcellularLocation>
</comment>
<sequence>MDSQTDSLDIPKLKRFALGLPETDVSQAFLSEPDSQSSSLIPEQQQDIGKESAIHQAASHSASSASLLAVHVFSASNQDAHVASQNDRLQPFLNNLSSSNRSKMSSGDAGPGDTQPISQTVFDSIMSRSKLLSASQEGSHVDIDMRDADEGTLHMTFKEGDPGHTDLLAGFGDSNPSEPHDNSDNDLSSSKPDDSSPVYTFRNSQQFMTTPLTVEKLQNGRGLASATPRLPRNPLATDLSSSGGMMALSQVFRATQAPSSPFVNGLPSGPLSDRPSPNIPIQSRPMHKFTSSPLRTPRSNLHRTHTDPHSYVSMDESQKQRNNIIEERRTRSVENMGSEDQSDDEFDKESSFVRRLRLQKKIDEETHARLAAVSRDTPRKVVPDSSINWAKTASQELASLVEGDTQPLGSNEGISEEETEQEDNAVAPNSQNRQPISSSEEDKENFIDPVDDMDTTISAHDRLSQALHLNRSPSPVQSLPAEKETLATEHSLAASEQIINVRDSQPSPSQGGPKIQQNAHPPSEHEFDEVHSSPDDLQPPAKRPRFQQETDQESVKQLSQRRSNSPLSIHSTARSSQRNSNSSAPIPSANTVNTIEKPSSMPSLVANTPINKVDNNTIPETSIPESSLHSSRQEVQPAEAKNKFSPIPEAEQEDDDLPTPHHRRNWDNFMTGPSPSGTPTALRNAAPRQKKLFVSSSPMGGKIKSLSEISAEHSPQPSPGGELNFEILNAGDKEFSDIVDAFDHQTPTKKRRKTAGTTPLRSELSHSTTPKPDVTKAVNQPVHYEQPSVPESPEPLHRPTVVRRKRGRPRRTENIWDIEETPPSTAPKPPKQHSSEKKPSTTKLPFTVSVTIPIKSQSSQNSFTSEKSAPGRIERQSRETSAATTSRPPTEYEAATPKAHTPLPEERIIAPNQVLAAWNGMKRAYYPGRFVGAGGHKGCIVKFTDSSPADVALGSIKKLQLQVGDSVKVDLPGVPKIIHVIQGFSGQLSVDELTTADKHGSLPVTDIYGRSTLILAAKNRKSPRRGGRMESDQTVEVPMHSIYLDMNLWNQLKGRAFTLVKTESIPNKIQTPTRGIPTPMSPGSKLSRNNLLIQTGLFAGMVFAVSFGNQDVAKDKITKLISENGGHILRDGFEELFDFPSSVPHARDQCTDEVQFGLASGCEQIGFACLVADKHSRRAKYMQALALNVPCLSGRWVEDCVRENQILDWACYLLPAGESKFLDGATKSRILTPTPAEQAKFSKTLVGRPKILEGQTVLLVMGGGKAADRRKAYLFLTYALGAARVERVFDLKSAKATLDAQAKDDGGWDWLYVDDGEEAAATKMILGRAQGGSGLGKKRKRSLLFNESNNDKLEKDAKNVRIVSNDFVCQSLILGKIYEP</sequence>
<dbReference type="SMART" id="SM00292">
    <property type="entry name" value="BRCT"/>
    <property type="match status" value="2"/>
</dbReference>
<dbReference type="GO" id="GO:0000077">
    <property type="term" value="P:DNA damage checkpoint signaling"/>
    <property type="evidence" value="ECO:0007669"/>
    <property type="project" value="TreeGrafter"/>
</dbReference>
<evidence type="ECO:0000256" key="1">
    <source>
        <dbReference type="ARBA" id="ARBA00004123"/>
    </source>
</evidence>
<evidence type="ECO:0000256" key="2">
    <source>
        <dbReference type="ARBA" id="ARBA00022763"/>
    </source>
</evidence>
<feature type="compositionally biased region" description="Polar residues" evidence="4">
    <location>
        <begin position="555"/>
        <end position="570"/>
    </location>
</feature>
<dbReference type="EMBL" id="CP055901">
    <property type="protein sequence ID" value="QKX61145.1"/>
    <property type="molecule type" value="Genomic_DNA"/>
</dbReference>
<feature type="region of interest" description="Disordered" evidence="4">
    <location>
        <begin position="27"/>
        <end position="57"/>
    </location>
</feature>
<evidence type="ECO:0000256" key="4">
    <source>
        <dbReference type="SAM" id="MobiDB-lite"/>
    </source>
</evidence>
<dbReference type="OrthoDB" id="129353at2759"/>
<dbReference type="RefSeq" id="XP_035347320.1">
    <property type="nucleotide sequence ID" value="XM_035491427.1"/>
</dbReference>
<dbReference type="InterPro" id="IPR001357">
    <property type="entry name" value="BRCT_dom"/>
</dbReference>
<feature type="compositionally biased region" description="Polar residues" evidence="4">
    <location>
        <begin position="841"/>
        <end position="867"/>
    </location>
</feature>
<proteinExistence type="predicted"/>
<feature type="compositionally biased region" description="Basic and acidic residues" evidence="4">
    <location>
        <begin position="522"/>
        <end position="534"/>
    </location>
</feature>
<dbReference type="InterPro" id="IPR036420">
    <property type="entry name" value="BRCT_dom_sf"/>
</dbReference>
<dbReference type="CDD" id="cd17745">
    <property type="entry name" value="BRCT_p53bp1_rpt1"/>
    <property type="match status" value="1"/>
</dbReference>
<dbReference type="GO" id="GO:0005634">
    <property type="term" value="C:nucleus"/>
    <property type="evidence" value="ECO:0007669"/>
    <property type="project" value="UniProtKB-SubCell"/>
</dbReference>
<dbReference type="GeneID" id="55995781"/>
<feature type="region of interest" description="Disordered" evidence="4">
    <location>
        <begin position="154"/>
        <end position="203"/>
    </location>
</feature>
<reference evidence="7" key="1">
    <citation type="submission" date="2020-06" db="EMBL/GenBank/DDBJ databases">
        <title>A chromosome-scale genome assembly of Talaromyces rugulosus W13939.</title>
        <authorList>
            <person name="Wang B."/>
            <person name="Guo L."/>
            <person name="Ye K."/>
            <person name="Wang L."/>
        </authorList>
    </citation>
    <scope>NUCLEOTIDE SEQUENCE [LARGE SCALE GENOMIC DNA]</scope>
    <source>
        <strain evidence="7">W13939</strain>
    </source>
</reference>
<feature type="region of interest" description="Disordered" evidence="4">
    <location>
        <begin position="400"/>
        <end position="899"/>
    </location>
</feature>
<feature type="compositionally biased region" description="Polar residues" evidence="4">
    <location>
        <begin position="879"/>
        <end position="888"/>
    </location>
</feature>
<feature type="region of interest" description="Disordered" evidence="4">
    <location>
        <begin position="92"/>
        <end position="118"/>
    </location>
</feature>
<protein>
    <recommendedName>
        <fullName evidence="5">BRCT domain-containing protein</fullName>
    </recommendedName>
</protein>
<dbReference type="InterPro" id="IPR047252">
    <property type="entry name" value="TP53BP1-like"/>
</dbReference>
<dbReference type="InterPro" id="IPR047249">
    <property type="entry name" value="BRCT_p53bp1-like_rpt1"/>
</dbReference>
<feature type="compositionally biased region" description="Acidic residues" evidence="4">
    <location>
        <begin position="439"/>
        <end position="454"/>
    </location>
</feature>
<feature type="compositionally biased region" description="Polar residues" evidence="4">
    <location>
        <begin position="591"/>
        <end position="634"/>
    </location>
</feature>
<dbReference type="InterPro" id="IPR013914">
    <property type="entry name" value="Rad9_Rad53-bd_dom_fun"/>
</dbReference>